<dbReference type="OrthoDB" id="7388at2157"/>
<organism evidence="2 3">
    <name type="scientific">Natronorubrum tibetense GA33</name>
    <dbReference type="NCBI Taxonomy" id="1114856"/>
    <lineage>
        <taxon>Archaea</taxon>
        <taxon>Methanobacteriati</taxon>
        <taxon>Methanobacteriota</taxon>
        <taxon>Stenosarchaea group</taxon>
        <taxon>Halobacteria</taxon>
        <taxon>Halobacteriales</taxon>
        <taxon>Natrialbaceae</taxon>
        <taxon>Natronorubrum</taxon>
    </lineage>
</organism>
<feature type="domain" description="Glutamine amidotransferase" evidence="1">
    <location>
        <begin position="42"/>
        <end position="193"/>
    </location>
</feature>
<evidence type="ECO:0000313" key="3">
    <source>
        <dbReference type="Proteomes" id="UP000011599"/>
    </source>
</evidence>
<keyword evidence="2" id="KW-0315">Glutamine amidotransferase</keyword>
<keyword evidence="3" id="KW-1185">Reference proteome</keyword>
<evidence type="ECO:0000313" key="2">
    <source>
        <dbReference type="EMBL" id="ELY41129.1"/>
    </source>
</evidence>
<dbReference type="eggNOG" id="arCOG00090">
    <property type="taxonomic scope" value="Archaea"/>
</dbReference>
<accession>L9VVC2</accession>
<reference evidence="2 3" key="1">
    <citation type="journal article" date="2014" name="PLoS Genet.">
        <title>Phylogenetically driven sequencing of extremely halophilic archaea reveals strategies for static and dynamic osmo-response.</title>
        <authorList>
            <person name="Becker E.A."/>
            <person name="Seitzer P.M."/>
            <person name="Tritt A."/>
            <person name="Larsen D."/>
            <person name="Krusor M."/>
            <person name="Yao A.I."/>
            <person name="Wu D."/>
            <person name="Madern D."/>
            <person name="Eisen J.A."/>
            <person name="Darling A.E."/>
            <person name="Facciotti M.T."/>
        </authorList>
    </citation>
    <scope>NUCLEOTIDE SEQUENCE [LARGE SCALE GENOMIC DNA]</scope>
    <source>
        <strain evidence="2 3">GA33</strain>
    </source>
</reference>
<dbReference type="InterPro" id="IPR044992">
    <property type="entry name" value="ChyE-like"/>
</dbReference>
<proteinExistence type="predicted"/>
<dbReference type="EMBL" id="AOHW01000029">
    <property type="protein sequence ID" value="ELY41129.1"/>
    <property type="molecule type" value="Genomic_DNA"/>
</dbReference>
<dbReference type="RefSeq" id="WP_006089946.1">
    <property type="nucleotide sequence ID" value="NZ_AOHW01000029.1"/>
</dbReference>
<dbReference type="PANTHER" id="PTHR42695:SF5">
    <property type="entry name" value="GLUTAMINE AMIDOTRANSFERASE YLR126C-RELATED"/>
    <property type="match status" value="1"/>
</dbReference>
<sequence length="287" mass="31295">MTDPSTAEPTDSNERTGRLRIALLNAAHKRGTTQRNFERELDADLVEFHCPSGDLPETFAFDACVVTGSSASVYWDEPWIGALKEWVGEAVEAGLPFLGVCYGHQLLADVLGGRVEGMGEYEIGYRTVEQDGSNRLLTGVDERFTVFTTHSDRVAEAPPGATVFARNEYGIHGFQRDRVYGVQFHPEYDTTTATEVTEGKEGDLETERIEAVLEGIDAESYEAACEAKRLFDNFLEYVREQRTVRLEGATEAGVTAGVDTGIETTVDADLATTESAAESSVDSSPSS</sequence>
<dbReference type="PROSITE" id="PS51273">
    <property type="entry name" value="GATASE_TYPE_1"/>
    <property type="match status" value="1"/>
</dbReference>
<dbReference type="STRING" id="1114856.GCA_000383975_02537"/>
<gene>
    <name evidence="2" type="ORF">C496_10566</name>
</gene>
<dbReference type="AlphaFoldDB" id="L9VVC2"/>
<protein>
    <submittedName>
        <fullName evidence="2">Glutamine amidotransferase</fullName>
    </submittedName>
</protein>
<dbReference type="CDD" id="cd01741">
    <property type="entry name" value="GATase1_1"/>
    <property type="match status" value="1"/>
</dbReference>
<dbReference type="Pfam" id="PF00117">
    <property type="entry name" value="GATase"/>
    <property type="match status" value="1"/>
</dbReference>
<dbReference type="SUPFAM" id="SSF52317">
    <property type="entry name" value="Class I glutamine amidotransferase-like"/>
    <property type="match status" value="1"/>
</dbReference>
<dbReference type="InterPro" id="IPR029062">
    <property type="entry name" value="Class_I_gatase-like"/>
</dbReference>
<evidence type="ECO:0000259" key="1">
    <source>
        <dbReference type="Pfam" id="PF00117"/>
    </source>
</evidence>
<dbReference type="Proteomes" id="UP000011599">
    <property type="component" value="Unassembled WGS sequence"/>
</dbReference>
<name>L9VVC2_9EURY</name>
<comment type="caution">
    <text evidence="2">The sequence shown here is derived from an EMBL/GenBank/DDBJ whole genome shotgun (WGS) entry which is preliminary data.</text>
</comment>
<dbReference type="PATRIC" id="fig|1114856.3.peg.2201"/>
<dbReference type="Gene3D" id="3.40.50.880">
    <property type="match status" value="1"/>
</dbReference>
<dbReference type="GO" id="GO:0016740">
    <property type="term" value="F:transferase activity"/>
    <property type="evidence" value="ECO:0007669"/>
    <property type="project" value="UniProtKB-KW"/>
</dbReference>
<dbReference type="PANTHER" id="PTHR42695">
    <property type="entry name" value="GLUTAMINE AMIDOTRANSFERASE YLR126C-RELATED"/>
    <property type="match status" value="1"/>
</dbReference>
<dbReference type="GO" id="GO:0005829">
    <property type="term" value="C:cytosol"/>
    <property type="evidence" value="ECO:0007669"/>
    <property type="project" value="TreeGrafter"/>
</dbReference>
<keyword evidence="2" id="KW-0808">Transferase</keyword>
<dbReference type="InterPro" id="IPR017926">
    <property type="entry name" value="GATASE"/>
</dbReference>